<dbReference type="InterPro" id="IPR011990">
    <property type="entry name" value="TPR-like_helical_dom_sf"/>
</dbReference>
<reference evidence="3 4" key="1">
    <citation type="submission" date="2013-10" db="EMBL/GenBank/DDBJ databases">
        <authorList>
            <consortium name="International Citrus Genome Consortium"/>
            <person name="Jenkins J."/>
            <person name="Schmutz J."/>
            <person name="Prochnik S."/>
            <person name="Rokhsar D."/>
            <person name="Gmitter F."/>
            <person name="Ollitrault P."/>
            <person name="Machado M."/>
            <person name="Talon M."/>
            <person name="Wincker P."/>
            <person name="Jaillon O."/>
            <person name="Morgante M."/>
        </authorList>
    </citation>
    <scope>NUCLEOTIDE SEQUENCE</scope>
    <source>
        <strain evidence="4">cv. Clemenules</strain>
    </source>
</reference>
<proteinExistence type="predicted"/>
<dbReference type="FunFam" id="1.25.40.10:FF:000344">
    <property type="entry name" value="Pentatricopeptide repeat-containing protein"/>
    <property type="match status" value="1"/>
</dbReference>
<dbReference type="Pfam" id="PF20431">
    <property type="entry name" value="E_motif"/>
    <property type="match status" value="1"/>
</dbReference>
<organism evidence="3 4">
    <name type="scientific">Citrus clementina</name>
    <name type="common">Clementine</name>
    <name type="synonym">Citrus deliciosa x Citrus sinensis</name>
    <dbReference type="NCBI Taxonomy" id="85681"/>
    <lineage>
        <taxon>Eukaryota</taxon>
        <taxon>Viridiplantae</taxon>
        <taxon>Streptophyta</taxon>
        <taxon>Embryophyta</taxon>
        <taxon>Tracheophyta</taxon>
        <taxon>Spermatophyta</taxon>
        <taxon>Magnoliopsida</taxon>
        <taxon>eudicotyledons</taxon>
        <taxon>Gunneridae</taxon>
        <taxon>Pentapetalae</taxon>
        <taxon>rosids</taxon>
        <taxon>malvids</taxon>
        <taxon>Sapindales</taxon>
        <taxon>Rutaceae</taxon>
        <taxon>Aurantioideae</taxon>
        <taxon>Citrus</taxon>
    </lineage>
</organism>
<dbReference type="FunFam" id="1.25.40.10:FF:000284">
    <property type="entry name" value="Pentatricopeptide repeat-containing protein"/>
    <property type="match status" value="1"/>
</dbReference>
<evidence type="ECO:0000256" key="1">
    <source>
        <dbReference type="ARBA" id="ARBA00022737"/>
    </source>
</evidence>
<feature type="repeat" description="PPR" evidence="2">
    <location>
        <begin position="157"/>
        <end position="191"/>
    </location>
</feature>
<dbReference type="Gene3D" id="1.25.40.10">
    <property type="entry name" value="Tetratricopeptide repeat domain"/>
    <property type="match status" value="6"/>
</dbReference>
<dbReference type="InterPro" id="IPR046960">
    <property type="entry name" value="PPR_At4g14850-like_plant"/>
</dbReference>
<dbReference type="KEGG" id="cic:CICLE_v10014446mg"/>
<dbReference type="InParanoid" id="V4W0X0"/>
<dbReference type="GO" id="GO:0003723">
    <property type="term" value="F:RNA binding"/>
    <property type="evidence" value="ECO:0007669"/>
    <property type="project" value="InterPro"/>
</dbReference>
<dbReference type="GO" id="GO:0099402">
    <property type="term" value="P:plant organ development"/>
    <property type="evidence" value="ECO:0007669"/>
    <property type="project" value="UniProtKB-ARBA"/>
</dbReference>
<accession>V4W0X0</accession>
<gene>
    <name evidence="3" type="ORF">CICLE_v10014446mg</name>
</gene>
<sequence>MRWSLKEGKIIHQKVVTLGLQNNIALCKSLINLYFSCQNYDCAMLVFKTIDNPLDLSLWNGLMASYTKNYMYINALELFDMLLQNPYLKPDSYTYPSVLKACGGLGSVGIGKMIHTHLIKTGFLLDVVIASSTAGMYAKCNSFECAVKMFDEMSERDVASWNTVISCYYQDGQAEKALELFKKMRDSGFQPNSVTLTTVVSSCARLMDLERGKEIHKEFIKDGFVSDSYISSALVDMYGKCGCLEMAREVFEQTVLKSVVAWNALIAGYSSRGDSKSCVELFWRMNEEGIKPTLTTISSVLMSCSRSGQLKHGKVMHGYIIRNKIQGDVFINSSLIDLYFKCGRVSSAENVFEKMSKTDVVYWNVMISGYVTVGDYFKALAIYSDMKEVGAKPDAVTFTSVLPACSQLAALEKGKEIHNHIIESKLETNEIVMGALLDMYAKCGAVDEAFKVFYELPERDLVSWTSMITAYGSHGRALEALKLFGEMQQSNARPDSITFLAVLSACSHAGWVDEGGYYFNQMISEYNIKPRNEHYSCLIDLLGRAGRLQEAYGILQSTPEIREDAGLLSTLFSACRLHRDIEMGEKIGKLLIEKDPDDSSTYIVLSNMYASVKKWDEVRKIRLKMKELGLRKNPGCSWIEIGDRIQPFFAEDKLHPQADMVKMNCCHLRVGKKICSLIASCGFQIRKAISLWKTVDMKSASRRFQ</sequence>
<feature type="repeat" description="PPR" evidence="2">
    <location>
        <begin position="258"/>
        <end position="292"/>
    </location>
</feature>
<dbReference type="PROSITE" id="PS51375">
    <property type="entry name" value="PPR"/>
    <property type="match status" value="8"/>
</dbReference>
<dbReference type="FunCoup" id="V4W0X0">
    <property type="interactions" value="14"/>
</dbReference>
<name>V4W0X0_CITCL</name>
<dbReference type="Pfam" id="PF13041">
    <property type="entry name" value="PPR_2"/>
    <property type="match status" value="4"/>
</dbReference>
<evidence type="ECO:0000313" key="3">
    <source>
        <dbReference type="EMBL" id="ESR59499.1"/>
    </source>
</evidence>
<dbReference type="FunFam" id="1.25.40.10:FF:000436">
    <property type="entry name" value="Pentatricopeptide repeat-containing protein At5g39350 family"/>
    <property type="match status" value="1"/>
</dbReference>
<keyword evidence="1" id="KW-0677">Repeat</keyword>
<feature type="repeat" description="PPR" evidence="2">
    <location>
        <begin position="598"/>
        <end position="632"/>
    </location>
</feature>
<feature type="repeat" description="PPR" evidence="2">
    <location>
        <begin position="328"/>
        <end position="358"/>
    </location>
</feature>
<evidence type="ECO:0008006" key="5">
    <source>
        <dbReference type="Google" id="ProtNLM"/>
    </source>
</evidence>
<dbReference type="Gramene" id="ESR59499">
    <property type="protein sequence ID" value="ESR59499"/>
    <property type="gene ID" value="CICLE_v10014446mg"/>
</dbReference>
<keyword evidence="4" id="KW-1185">Reference proteome</keyword>
<dbReference type="SUPFAM" id="SSF48452">
    <property type="entry name" value="TPR-like"/>
    <property type="match status" value="2"/>
</dbReference>
<dbReference type="eggNOG" id="KOG4197">
    <property type="taxonomic scope" value="Eukaryota"/>
</dbReference>
<dbReference type="OMA" id="WNGLMAA"/>
<dbReference type="PANTHER" id="PTHR47926">
    <property type="entry name" value="PENTATRICOPEPTIDE REPEAT-CONTAINING PROTEIN"/>
    <property type="match status" value="1"/>
</dbReference>
<dbReference type="AlphaFoldDB" id="V4W0X0"/>
<feature type="repeat" description="PPR" evidence="2">
    <location>
        <begin position="460"/>
        <end position="494"/>
    </location>
</feature>
<dbReference type="EMBL" id="KI536312">
    <property type="protein sequence ID" value="ESR59499.1"/>
    <property type="molecule type" value="Genomic_DNA"/>
</dbReference>
<feature type="repeat" description="PPR" evidence="2">
    <location>
        <begin position="429"/>
        <end position="459"/>
    </location>
</feature>
<dbReference type="NCBIfam" id="TIGR00756">
    <property type="entry name" value="PPR"/>
    <property type="match status" value="6"/>
</dbReference>
<dbReference type="Pfam" id="PF01535">
    <property type="entry name" value="PPR"/>
    <property type="match status" value="4"/>
</dbReference>
<feature type="repeat" description="PPR" evidence="2">
    <location>
        <begin position="359"/>
        <end position="393"/>
    </location>
</feature>
<dbReference type="InterPro" id="IPR046848">
    <property type="entry name" value="E_motif"/>
</dbReference>
<evidence type="ECO:0000313" key="4">
    <source>
        <dbReference type="Proteomes" id="UP000030687"/>
    </source>
</evidence>
<evidence type="ECO:0000256" key="2">
    <source>
        <dbReference type="PROSITE-ProRule" id="PRU00708"/>
    </source>
</evidence>
<dbReference type="FunFam" id="1.25.40.10:FF:000158">
    <property type="entry name" value="pentatricopeptide repeat-containing protein At2g33680"/>
    <property type="match status" value="1"/>
</dbReference>
<feature type="repeat" description="PPR" evidence="2">
    <location>
        <begin position="192"/>
        <end position="226"/>
    </location>
</feature>
<dbReference type="GO" id="GO:0009451">
    <property type="term" value="P:RNA modification"/>
    <property type="evidence" value="ECO:0007669"/>
    <property type="project" value="InterPro"/>
</dbReference>
<dbReference type="Proteomes" id="UP000030687">
    <property type="component" value="Unassembled WGS sequence"/>
</dbReference>
<dbReference type="InterPro" id="IPR002885">
    <property type="entry name" value="PPR_rpt"/>
</dbReference>
<protein>
    <recommendedName>
        <fullName evidence="5">DYW domain-containing protein</fullName>
    </recommendedName>
</protein>
<dbReference type="PANTHER" id="PTHR47926:SF452">
    <property type="entry name" value="PENTATRICOPEPTIDE REPEAT-CONTAINING PROTEIN"/>
    <property type="match status" value="1"/>
</dbReference>